<organism evidence="5">
    <name type="scientific">uncultured Sphingopyxis sp</name>
    <dbReference type="NCBI Taxonomy" id="310581"/>
    <lineage>
        <taxon>Bacteria</taxon>
        <taxon>Pseudomonadati</taxon>
        <taxon>Pseudomonadota</taxon>
        <taxon>Alphaproteobacteria</taxon>
        <taxon>Sphingomonadales</taxon>
        <taxon>Sphingomonadaceae</taxon>
        <taxon>Sphingopyxis</taxon>
        <taxon>environmental samples</taxon>
    </lineage>
</organism>
<dbReference type="PANTHER" id="PTHR43762:SF1">
    <property type="entry name" value="D-ARABINONO-1,4-LACTONE OXIDASE"/>
    <property type="match status" value="1"/>
</dbReference>
<evidence type="ECO:0000256" key="1">
    <source>
        <dbReference type="ARBA" id="ARBA00022630"/>
    </source>
</evidence>
<dbReference type="PANTHER" id="PTHR43762">
    <property type="entry name" value="L-GULONOLACTONE OXIDASE"/>
    <property type="match status" value="1"/>
</dbReference>
<dbReference type="KEGG" id="sphu:SPPYR_1063"/>
<accession>A0A1Y5PQ80</accession>
<dbReference type="PROSITE" id="PS51387">
    <property type="entry name" value="FAD_PCMH"/>
    <property type="match status" value="1"/>
</dbReference>
<dbReference type="InterPro" id="IPR010031">
    <property type="entry name" value="FAD_lactone_oxidase-like"/>
</dbReference>
<dbReference type="GO" id="GO:0003885">
    <property type="term" value="F:D-arabinono-1,4-lactone oxidase activity"/>
    <property type="evidence" value="ECO:0007669"/>
    <property type="project" value="InterPro"/>
</dbReference>
<dbReference type="InterPro" id="IPR036318">
    <property type="entry name" value="FAD-bd_PCMH-like_sf"/>
</dbReference>
<sequence length="471" mass="51345">MGKVTRRALLAGGGVIGVGALGAGGLAGRNWLRDREPPLPASQDASGRLLWSNWSGIATSYPAKRAAPASEDELLSILTRSPAPVRPVGSGHSFTALVPTGGTLLTLDGMAGLVGHNAAKNQARVRGGTRLADLGPALAAIGQEMVNLPDINKQSIAGAIATGTHGTGRGIQAMHGAIVAMRIATPAGEIVDCSATERPEVFHAARVGLGAFGVVTEVTLQNQALTRVAKRVEIRPTGEVLEDWPALRRRHRNVEFYVLPFTGHSAVITHDVTGKPVKPRGPDADVETLMGLKQLRDWFEFAPSLRRKFAAEELAKIPPEEVVDEGWKLLSNERPVRFNETEYHLPIEAQIPALREILSAIETGRRDVFFPIEVRVIAPDDAWLSPFYSRESGSIAVHAYYRESHDFFFSIVEPIFRRHGGRPHWGKLHSLKARDLAALYPRWKEAGEVRRELDPDGRMLNDYLKGIFLDG</sequence>
<evidence type="ECO:0000259" key="4">
    <source>
        <dbReference type="PROSITE" id="PS51387"/>
    </source>
</evidence>
<dbReference type="PIRSF" id="PIRSF000136">
    <property type="entry name" value="LGO_GLO"/>
    <property type="match status" value="1"/>
</dbReference>
<dbReference type="Gene3D" id="3.30.43.10">
    <property type="entry name" value="Uridine Diphospho-n-acetylenolpyruvylglucosamine Reductase, domain 2"/>
    <property type="match status" value="1"/>
</dbReference>
<dbReference type="InterPro" id="IPR016169">
    <property type="entry name" value="FAD-bd_PCMH_sub2"/>
</dbReference>
<dbReference type="RefSeq" id="WP_295324731.1">
    <property type="nucleotide sequence ID" value="NZ_LT598653.1"/>
</dbReference>
<evidence type="ECO:0000313" key="5">
    <source>
        <dbReference type="EMBL" id="SBV32183.1"/>
    </source>
</evidence>
<dbReference type="Gene3D" id="1.10.45.10">
    <property type="entry name" value="Vanillyl-alcohol Oxidase, Chain A, domain 4"/>
    <property type="match status" value="1"/>
</dbReference>
<evidence type="ECO:0000256" key="2">
    <source>
        <dbReference type="ARBA" id="ARBA00022827"/>
    </source>
</evidence>
<feature type="domain" description="FAD-binding PCMH-type" evidence="4">
    <location>
        <begin position="58"/>
        <end position="225"/>
    </location>
</feature>
<dbReference type="InterPro" id="IPR016171">
    <property type="entry name" value="Vanillyl_alc_oxidase_C-sub2"/>
</dbReference>
<dbReference type="Gene3D" id="3.30.70.2520">
    <property type="match status" value="1"/>
</dbReference>
<dbReference type="EMBL" id="LT598653">
    <property type="protein sequence ID" value="SBV32183.1"/>
    <property type="molecule type" value="Genomic_DNA"/>
</dbReference>
<dbReference type="Pfam" id="PF04030">
    <property type="entry name" value="ALO"/>
    <property type="match status" value="1"/>
</dbReference>
<gene>
    <name evidence="5" type="ORF">SPPYR_1063</name>
</gene>
<reference evidence="5" key="1">
    <citation type="submission" date="2016-03" db="EMBL/GenBank/DDBJ databases">
        <authorList>
            <person name="Ploux O."/>
        </authorList>
    </citation>
    <scope>NUCLEOTIDE SEQUENCE</scope>
    <source>
        <strain evidence="5">UC10</strain>
    </source>
</reference>
<proteinExistence type="predicted"/>
<dbReference type="Pfam" id="PF01565">
    <property type="entry name" value="FAD_binding_4"/>
    <property type="match status" value="1"/>
</dbReference>
<dbReference type="NCBIfam" id="TIGR01679">
    <property type="entry name" value="bact_FAD_ox"/>
    <property type="match status" value="1"/>
</dbReference>
<protein>
    <submittedName>
        <fullName evidence="5">Oxidoreductase, FAD-binding</fullName>
    </submittedName>
</protein>
<dbReference type="InterPro" id="IPR006094">
    <property type="entry name" value="Oxid_FAD_bind_N"/>
</dbReference>
<name>A0A1Y5PQ80_9SPHN</name>
<dbReference type="GO" id="GO:0016020">
    <property type="term" value="C:membrane"/>
    <property type="evidence" value="ECO:0007669"/>
    <property type="project" value="InterPro"/>
</dbReference>
<keyword evidence="2" id="KW-0274">FAD</keyword>
<dbReference type="AlphaFoldDB" id="A0A1Y5PQ80"/>
<dbReference type="InterPro" id="IPR007173">
    <property type="entry name" value="ALO_C"/>
</dbReference>
<dbReference type="SUPFAM" id="SSF56176">
    <property type="entry name" value="FAD-binding/transporter-associated domain-like"/>
    <property type="match status" value="1"/>
</dbReference>
<dbReference type="Gene3D" id="3.30.465.10">
    <property type="match status" value="1"/>
</dbReference>
<dbReference type="InterPro" id="IPR016167">
    <property type="entry name" value="FAD-bd_PCMH_sub1"/>
</dbReference>
<dbReference type="InterPro" id="IPR016166">
    <property type="entry name" value="FAD-bd_PCMH"/>
</dbReference>
<dbReference type="GO" id="GO:0071949">
    <property type="term" value="F:FAD binding"/>
    <property type="evidence" value="ECO:0007669"/>
    <property type="project" value="InterPro"/>
</dbReference>
<keyword evidence="3" id="KW-0560">Oxidoreductase</keyword>
<keyword evidence="1" id="KW-0285">Flavoprotein</keyword>
<evidence type="ECO:0000256" key="3">
    <source>
        <dbReference type="ARBA" id="ARBA00023002"/>
    </source>
</evidence>